<dbReference type="GO" id="GO:0006508">
    <property type="term" value="P:proteolysis"/>
    <property type="evidence" value="ECO:0007669"/>
    <property type="project" value="UniProtKB-KW"/>
</dbReference>
<keyword evidence="3" id="KW-0378">Hydrolase</keyword>
<keyword evidence="6" id="KW-1185">Reference proteome</keyword>
<reference evidence="5 6" key="1">
    <citation type="submission" date="2014-06" db="EMBL/GenBank/DDBJ databases">
        <title>Genome evolution of avian class.</title>
        <authorList>
            <person name="Zhang G."/>
            <person name="Li C."/>
        </authorList>
    </citation>
    <scope>NUCLEOTIDE SEQUENCE [LARGE SCALE GENOMIC DNA]</scope>
    <source>
        <strain evidence="5">BGI_N309</strain>
    </source>
</reference>
<dbReference type="InterPro" id="IPR051592">
    <property type="entry name" value="HERV-K_Pro_peptidase_A2"/>
</dbReference>
<evidence type="ECO:0000256" key="3">
    <source>
        <dbReference type="ARBA" id="ARBA00022801"/>
    </source>
</evidence>
<dbReference type="Gene3D" id="2.70.40.10">
    <property type="match status" value="1"/>
</dbReference>
<evidence type="ECO:0000256" key="2">
    <source>
        <dbReference type="ARBA" id="ARBA00022750"/>
    </source>
</evidence>
<dbReference type="EMBL" id="KL895925">
    <property type="protein sequence ID" value="KGL82998.1"/>
    <property type="molecule type" value="Genomic_DNA"/>
</dbReference>
<feature type="non-terminal residue" evidence="5">
    <location>
        <position position="1"/>
    </location>
</feature>
<name>A0A099ZPZ1_TINGU</name>
<dbReference type="InterPro" id="IPR029054">
    <property type="entry name" value="dUTPase-like"/>
</dbReference>
<dbReference type="InterPro" id="IPR033704">
    <property type="entry name" value="dUTPase_trimeric"/>
</dbReference>
<protein>
    <recommendedName>
        <fullName evidence="4">dUTPase-like domain-containing protein</fullName>
    </recommendedName>
</protein>
<evidence type="ECO:0000313" key="6">
    <source>
        <dbReference type="Proteomes" id="UP000053641"/>
    </source>
</evidence>
<dbReference type="InterPro" id="IPR036157">
    <property type="entry name" value="dUTPase-like_sf"/>
</dbReference>
<evidence type="ECO:0000259" key="4">
    <source>
        <dbReference type="Pfam" id="PF00692"/>
    </source>
</evidence>
<proteinExistence type="predicted"/>
<evidence type="ECO:0000256" key="1">
    <source>
        <dbReference type="ARBA" id="ARBA00022670"/>
    </source>
</evidence>
<evidence type="ECO:0000313" key="5">
    <source>
        <dbReference type="EMBL" id="KGL82998.1"/>
    </source>
</evidence>
<feature type="domain" description="dUTPase-like" evidence="4">
    <location>
        <begin position="2"/>
        <end position="112"/>
    </location>
</feature>
<dbReference type="GO" id="GO:0004190">
    <property type="term" value="F:aspartic-type endopeptidase activity"/>
    <property type="evidence" value="ECO:0007669"/>
    <property type="project" value="UniProtKB-KW"/>
</dbReference>
<feature type="non-terminal residue" evidence="5">
    <location>
        <position position="157"/>
    </location>
</feature>
<dbReference type="CDD" id="cd07557">
    <property type="entry name" value="trimeric_dUTPase"/>
    <property type="match status" value="1"/>
</dbReference>
<dbReference type="Proteomes" id="UP000053641">
    <property type="component" value="Unassembled WGS sequence"/>
</dbReference>
<dbReference type="AlphaFoldDB" id="A0A099ZPZ1"/>
<dbReference type="PANTHER" id="PTHR19422:SF123">
    <property type="entry name" value="RT1 CLASS I, LOCUS CE15"/>
    <property type="match status" value="1"/>
</dbReference>
<gene>
    <name evidence="5" type="ORF">N309_15728</name>
</gene>
<dbReference type="SUPFAM" id="SSF51283">
    <property type="entry name" value="dUTPase-like"/>
    <property type="match status" value="1"/>
</dbReference>
<accession>A0A099ZPZ1</accession>
<keyword evidence="2" id="KW-0064">Aspartyl protease</keyword>
<keyword evidence="1" id="KW-0645">Protease</keyword>
<sequence length="157" mass="16376">TGSAGVDIALAVDAMLTDSSVQCLPSTTCGPLEKGSSALLLGCSSVTRKGHFVLPGVIDADFTGTIHVMVRTPSPPIHVPAGEKIAQLVPFFACVPKSTSKVRGKQGFGSTGTPEIHLAMDISKRQPMEQVTLKHPCGHQTSIPMLVETEADVTIVS</sequence>
<organism evidence="5 6">
    <name type="scientific">Tinamus guttatus</name>
    <name type="common">White-throated tinamou</name>
    <dbReference type="NCBI Taxonomy" id="94827"/>
    <lineage>
        <taxon>Eukaryota</taxon>
        <taxon>Metazoa</taxon>
        <taxon>Chordata</taxon>
        <taxon>Craniata</taxon>
        <taxon>Vertebrata</taxon>
        <taxon>Euteleostomi</taxon>
        <taxon>Archelosauria</taxon>
        <taxon>Archosauria</taxon>
        <taxon>Dinosauria</taxon>
        <taxon>Saurischia</taxon>
        <taxon>Theropoda</taxon>
        <taxon>Coelurosauria</taxon>
        <taxon>Aves</taxon>
        <taxon>Palaeognathae</taxon>
        <taxon>Tinamiformes</taxon>
        <taxon>Tinamidae</taxon>
        <taxon>Tinamus</taxon>
    </lineage>
</organism>
<dbReference type="Pfam" id="PF00692">
    <property type="entry name" value="dUTPase"/>
    <property type="match status" value="1"/>
</dbReference>
<dbReference type="PANTHER" id="PTHR19422">
    <property type="entry name" value="GAG RETROVIRAL POLYPROTEIN"/>
    <property type="match status" value="1"/>
</dbReference>